<evidence type="ECO:0000313" key="3">
    <source>
        <dbReference type="EMBL" id="GHC58262.1"/>
    </source>
</evidence>
<name>A0A918TR11_9BACT</name>
<gene>
    <name evidence="3" type="ORF">GCM10007100_26490</name>
</gene>
<comment type="caution">
    <text evidence="3">The sequence shown here is derived from an EMBL/GenBank/DDBJ whole genome shotgun (WGS) entry which is preliminary data.</text>
</comment>
<sequence length="293" mass="32193">MDFLDKIPLDQTALTIAMVAIVLAFALVSIIKGIIKTIVMLISLTIAAAAFLFGFLQSPPYIEQFIPEAAGWMPLLAGGLCALMALVLIQLFLGVISGKSKPKKKQKPASDSGGESKGGKTSRNPLAPIFGLFLGVVALYGAMTALRYFGTAAELEHLQTYVNEGAEKAGETPLIVQAKQWLDDSPIATWQEKIDLLNTSDYRARLNLAKLIIISGDKADLAKALQTEENKEVFKIPEINAVTLTGDDLRKLCKDYDFQALFEDERFQRLTKKPSTRRELLKVKLSEFLGEEK</sequence>
<keyword evidence="4" id="KW-1185">Reference proteome</keyword>
<dbReference type="AlphaFoldDB" id="A0A918TR11"/>
<proteinExistence type="predicted"/>
<protein>
    <recommendedName>
        <fullName evidence="5">CvpA family protein</fullName>
    </recommendedName>
</protein>
<keyword evidence="2" id="KW-0472">Membrane</keyword>
<feature type="region of interest" description="Disordered" evidence="1">
    <location>
        <begin position="100"/>
        <end position="122"/>
    </location>
</feature>
<reference evidence="3" key="1">
    <citation type="journal article" date="2014" name="Int. J. Syst. Evol. Microbiol.">
        <title>Complete genome sequence of Corynebacterium casei LMG S-19264T (=DSM 44701T), isolated from a smear-ripened cheese.</title>
        <authorList>
            <consortium name="US DOE Joint Genome Institute (JGI-PGF)"/>
            <person name="Walter F."/>
            <person name="Albersmeier A."/>
            <person name="Kalinowski J."/>
            <person name="Ruckert C."/>
        </authorList>
    </citation>
    <scope>NUCLEOTIDE SEQUENCE</scope>
    <source>
        <strain evidence="3">KCTC 12988</strain>
    </source>
</reference>
<keyword evidence="2" id="KW-1133">Transmembrane helix</keyword>
<accession>A0A918TR11</accession>
<dbReference type="Proteomes" id="UP000644507">
    <property type="component" value="Unassembled WGS sequence"/>
</dbReference>
<reference evidence="3" key="2">
    <citation type="submission" date="2020-09" db="EMBL/GenBank/DDBJ databases">
        <authorList>
            <person name="Sun Q."/>
            <person name="Kim S."/>
        </authorList>
    </citation>
    <scope>NUCLEOTIDE SEQUENCE</scope>
    <source>
        <strain evidence="3">KCTC 12988</strain>
    </source>
</reference>
<dbReference type="RefSeq" id="WP_189570671.1">
    <property type="nucleotide sequence ID" value="NZ_BMXI01000011.1"/>
</dbReference>
<feature type="transmembrane region" description="Helical" evidence="2">
    <location>
        <begin position="12"/>
        <end position="31"/>
    </location>
</feature>
<feature type="transmembrane region" description="Helical" evidence="2">
    <location>
        <begin position="76"/>
        <end position="96"/>
    </location>
</feature>
<evidence type="ECO:0000256" key="2">
    <source>
        <dbReference type="SAM" id="Phobius"/>
    </source>
</evidence>
<feature type="transmembrane region" description="Helical" evidence="2">
    <location>
        <begin position="126"/>
        <end position="149"/>
    </location>
</feature>
<evidence type="ECO:0008006" key="5">
    <source>
        <dbReference type="Google" id="ProtNLM"/>
    </source>
</evidence>
<evidence type="ECO:0000256" key="1">
    <source>
        <dbReference type="SAM" id="MobiDB-lite"/>
    </source>
</evidence>
<dbReference type="EMBL" id="BMXI01000011">
    <property type="protein sequence ID" value="GHC58262.1"/>
    <property type="molecule type" value="Genomic_DNA"/>
</dbReference>
<evidence type="ECO:0000313" key="4">
    <source>
        <dbReference type="Proteomes" id="UP000644507"/>
    </source>
</evidence>
<organism evidence="3 4">
    <name type="scientific">Roseibacillus persicicus</name>
    <dbReference type="NCBI Taxonomy" id="454148"/>
    <lineage>
        <taxon>Bacteria</taxon>
        <taxon>Pseudomonadati</taxon>
        <taxon>Verrucomicrobiota</taxon>
        <taxon>Verrucomicrobiia</taxon>
        <taxon>Verrucomicrobiales</taxon>
        <taxon>Verrucomicrobiaceae</taxon>
        <taxon>Roseibacillus</taxon>
    </lineage>
</organism>
<feature type="transmembrane region" description="Helical" evidence="2">
    <location>
        <begin position="38"/>
        <end position="56"/>
    </location>
</feature>
<keyword evidence="2" id="KW-0812">Transmembrane</keyword>